<comment type="caution">
    <text evidence="2">The sequence shown here is derived from an EMBL/GenBank/DDBJ whole genome shotgun (WGS) entry which is preliminary data.</text>
</comment>
<dbReference type="NCBIfam" id="TIGR02521">
    <property type="entry name" value="type_IV_pilW"/>
    <property type="match status" value="1"/>
</dbReference>
<accession>A0A4T0UTL8</accession>
<dbReference type="SUPFAM" id="SSF48452">
    <property type="entry name" value="TPR-like"/>
    <property type="match status" value="1"/>
</dbReference>
<dbReference type="OrthoDB" id="9814042at2"/>
<dbReference type="SMART" id="SM00028">
    <property type="entry name" value="TPR"/>
    <property type="match status" value="3"/>
</dbReference>
<dbReference type="Proteomes" id="UP000308891">
    <property type="component" value="Unassembled WGS sequence"/>
</dbReference>
<gene>
    <name evidence="2" type="primary">pilW</name>
    <name evidence="2" type="ORF">E5K04_09085</name>
</gene>
<sequence length="247" mass="27072">MRLARARGLIVTLLLGMLALPAWAASSREFAQTQAQLAIEYMRYGNMRAALDAANASVDADSGYQSGHMVRALVLMQLGMDKDAESAFRRALSVDRSNPEVNNNYGWFLCSRGQAAASLEYFSRALSDPLYDKPMTATLNRGLCRGKAGDPEGANRDLLEVLRADGKDAAALRAMTELQLTRGNGKLAAFYYQRLSAQLPREDAADLWLGVRLARLQGDTATVRRLGERLLATYPDSVETQQYLSGS</sequence>
<dbReference type="InterPro" id="IPR013360">
    <property type="entry name" value="Pilus_4_PilW"/>
</dbReference>
<feature type="chain" id="PRO_5020560541" evidence="1">
    <location>
        <begin position="25"/>
        <end position="247"/>
    </location>
</feature>
<keyword evidence="1" id="KW-0732">Signal</keyword>
<name>A0A4T0UTL8_9NEIS</name>
<evidence type="ECO:0000313" key="3">
    <source>
        <dbReference type="Proteomes" id="UP000308891"/>
    </source>
</evidence>
<dbReference type="InterPro" id="IPR011990">
    <property type="entry name" value="TPR-like_helical_dom_sf"/>
</dbReference>
<reference evidence="2 3" key="1">
    <citation type="submission" date="2019-04" db="EMBL/GenBank/DDBJ databases">
        <title>Crenobacter sp. nov.</title>
        <authorList>
            <person name="Shi S."/>
        </authorList>
    </citation>
    <scope>NUCLEOTIDE SEQUENCE [LARGE SCALE GENOMIC DNA]</scope>
    <source>
        <strain evidence="2 3">GY 70310</strain>
    </source>
</reference>
<dbReference type="AlphaFoldDB" id="A0A4T0UTL8"/>
<proteinExistence type="predicted"/>
<organism evidence="2 3">
    <name type="scientific">Crenobacter intestini</name>
    <dbReference type="NCBI Taxonomy" id="2563443"/>
    <lineage>
        <taxon>Bacteria</taxon>
        <taxon>Pseudomonadati</taxon>
        <taxon>Pseudomonadota</taxon>
        <taxon>Betaproteobacteria</taxon>
        <taxon>Neisseriales</taxon>
        <taxon>Neisseriaceae</taxon>
        <taxon>Crenobacter</taxon>
    </lineage>
</organism>
<feature type="signal peptide" evidence="1">
    <location>
        <begin position="1"/>
        <end position="24"/>
    </location>
</feature>
<dbReference type="RefSeq" id="WP_136553238.1">
    <property type="nucleotide sequence ID" value="NZ_STGJ01000009.1"/>
</dbReference>
<dbReference type="Gene3D" id="1.25.40.10">
    <property type="entry name" value="Tetratricopeptide repeat domain"/>
    <property type="match status" value="1"/>
</dbReference>
<dbReference type="InterPro" id="IPR019734">
    <property type="entry name" value="TPR_rpt"/>
</dbReference>
<evidence type="ECO:0000313" key="2">
    <source>
        <dbReference type="EMBL" id="TIC82302.1"/>
    </source>
</evidence>
<dbReference type="EMBL" id="STGJ01000009">
    <property type="protein sequence ID" value="TIC82302.1"/>
    <property type="molecule type" value="Genomic_DNA"/>
</dbReference>
<evidence type="ECO:0000256" key="1">
    <source>
        <dbReference type="SAM" id="SignalP"/>
    </source>
</evidence>
<protein>
    <submittedName>
        <fullName evidence="2">Type IV pilus biogenesis/stability protein PilW</fullName>
    </submittedName>
</protein>
<keyword evidence="3" id="KW-1185">Reference proteome</keyword>